<feature type="transmembrane region" description="Helical" evidence="7">
    <location>
        <begin position="428"/>
        <end position="447"/>
    </location>
</feature>
<feature type="transmembrane region" description="Helical" evidence="7">
    <location>
        <begin position="138"/>
        <end position="157"/>
    </location>
</feature>
<dbReference type="Gene3D" id="1.20.1250.20">
    <property type="entry name" value="MFS general substrate transporter like domains"/>
    <property type="match status" value="1"/>
</dbReference>
<proteinExistence type="inferred from homology"/>
<dbReference type="OrthoDB" id="8904098at2759"/>
<dbReference type="SUPFAM" id="SSF103473">
    <property type="entry name" value="MFS general substrate transporter"/>
    <property type="match status" value="1"/>
</dbReference>
<comment type="subcellular location">
    <subcellularLocation>
        <location evidence="1">Membrane</location>
        <topology evidence="1">Multi-pass membrane protein</topology>
    </subcellularLocation>
</comment>
<dbReference type="GO" id="GO:0022857">
    <property type="term" value="F:transmembrane transporter activity"/>
    <property type="evidence" value="ECO:0007669"/>
    <property type="project" value="InterPro"/>
</dbReference>
<dbReference type="InterPro" id="IPR000109">
    <property type="entry name" value="POT_fam"/>
</dbReference>
<evidence type="ECO:0000313" key="9">
    <source>
        <dbReference type="Proteomes" id="UP000800036"/>
    </source>
</evidence>
<keyword evidence="3 7" id="KW-0812">Transmembrane</keyword>
<evidence type="ECO:0000256" key="1">
    <source>
        <dbReference type="ARBA" id="ARBA00004141"/>
    </source>
</evidence>
<feature type="compositionally biased region" description="Basic and acidic residues" evidence="6">
    <location>
        <begin position="595"/>
        <end position="606"/>
    </location>
</feature>
<keyword evidence="9" id="KW-1185">Reference proteome</keyword>
<comment type="similarity">
    <text evidence="2">Belongs to the major facilitator superfamily. Proton-dependent oligopeptide transporter (POT/PTR) (TC 2.A.17) family.</text>
</comment>
<dbReference type="GO" id="GO:0016020">
    <property type="term" value="C:membrane"/>
    <property type="evidence" value="ECO:0007669"/>
    <property type="project" value="UniProtKB-SubCell"/>
</dbReference>
<sequence length="630" mass="69309">MVLSTTGSSPTSSTEVTGEGIRRVRDNIPIRLLIAASISFWEKAAFWGLTAPWQNYMQHPPRLTDKDTPGALGLGQVKATRIYCGFYIGYYISPMLFAVLSDSKLGRYRTLLVCLVLFNIGCAAITASSLPASLDKGWGLPGLIITMICVALGGGGFESNMAAFLADQYAETEPRIEILKSGERVIIDRTLTIEYVYSLNYWLGNLGSLSWFATVALEEHVGFTSAYGLTFGLIFLSLVTLLIGNSRFVRAPHESKVFAQSSKILLCAACNGFQLARTDPKYQLEYRQKVVPWSSRLVSELCRALRACRILLAFIMFYICFDQMQNNLISQSAQMETGGAPNDMVSAMNQVGCILFTPLIQHVIYPLLHRRHVYIRPITRITIGFVFVVLSMTYAAIVQNAIYSSGPCYDHPRTCNLVGNREPNHINVWIQAPVFFLIAMSEVWAYVTALEIAYHHAPKHMQSMIQAIFPLMAGIGSVCAMAISPFAHDPNLVIFYASLAGGMAVVTVVFWLLFRKYDKTEKEEAAGDREESARSPSTEGGRRASAIAELDPSPNSSFVDAQLGPIPENSASDGSAAPKHSNLTGTTLVNQAAESIRDTDNERASQDESLGATKSKMQSNLHTSRLETQH</sequence>
<dbReference type="Pfam" id="PF00854">
    <property type="entry name" value="PTR2"/>
    <property type="match status" value="1"/>
</dbReference>
<evidence type="ECO:0000313" key="8">
    <source>
        <dbReference type="EMBL" id="KAF1970815.1"/>
    </source>
</evidence>
<feature type="transmembrane region" description="Helical" evidence="7">
    <location>
        <begin position="377"/>
        <end position="397"/>
    </location>
</feature>
<feature type="transmembrane region" description="Helical" evidence="7">
    <location>
        <begin position="223"/>
        <end position="243"/>
    </location>
</feature>
<reference evidence="8" key="1">
    <citation type="journal article" date="2020" name="Stud. Mycol.">
        <title>101 Dothideomycetes genomes: a test case for predicting lifestyles and emergence of pathogens.</title>
        <authorList>
            <person name="Haridas S."/>
            <person name="Albert R."/>
            <person name="Binder M."/>
            <person name="Bloem J."/>
            <person name="Labutti K."/>
            <person name="Salamov A."/>
            <person name="Andreopoulos B."/>
            <person name="Baker S."/>
            <person name="Barry K."/>
            <person name="Bills G."/>
            <person name="Bluhm B."/>
            <person name="Cannon C."/>
            <person name="Castanera R."/>
            <person name="Culley D."/>
            <person name="Daum C."/>
            <person name="Ezra D."/>
            <person name="Gonzalez J."/>
            <person name="Henrissat B."/>
            <person name="Kuo A."/>
            <person name="Liang C."/>
            <person name="Lipzen A."/>
            <person name="Lutzoni F."/>
            <person name="Magnuson J."/>
            <person name="Mondo S."/>
            <person name="Nolan M."/>
            <person name="Ohm R."/>
            <person name="Pangilinan J."/>
            <person name="Park H.-J."/>
            <person name="Ramirez L."/>
            <person name="Alfaro M."/>
            <person name="Sun H."/>
            <person name="Tritt A."/>
            <person name="Yoshinaga Y."/>
            <person name="Zwiers L.-H."/>
            <person name="Turgeon B."/>
            <person name="Goodwin S."/>
            <person name="Spatafora J."/>
            <person name="Crous P."/>
            <person name="Grigoriev I."/>
        </authorList>
    </citation>
    <scope>NUCLEOTIDE SEQUENCE</scope>
    <source>
        <strain evidence="8">CBS 107.79</strain>
    </source>
</reference>
<dbReference type="AlphaFoldDB" id="A0A6A5V156"/>
<feature type="transmembrane region" description="Helical" evidence="7">
    <location>
        <begin position="80"/>
        <end position="100"/>
    </location>
</feature>
<evidence type="ECO:0000256" key="5">
    <source>
        <dbReference type="ARBA" id="ARBA00023136"/>
    </source>
</evidence>
<evidence type="ECO:0000256" key="3">
    <source>
        <dbReference type="ARBA" id="ARBA00022692"/>
    </source>
</evidence>
<feature type="transmembrane region" description="Helical" evidence="7">
    <location>
        <begin position="468"/>
        <end position="487"/>
    </location>
</feature>
<feature type="compositionally biased region" description="Polar residues" evidence="6">
    <location>
        <begin position="581"/>
        <end position="593"/>
    </location>
</feature>
<keyword evidence="4 7" id="KW-1133">Transmembrane helix</keyword>
<dbReference type="InterPro" id="IPR036259">
    <property type="entry name" value="MFS_trans_sf"/>
</dbReference>
<feature type="region of interest" description="Disordered" evidence="6">
    <location>
        <begin position="523"/>
        <end position="630"/>
    </location>
</feature>
<keyword evidence="5 7" id="KW-0472">Membrane</keyword>
<feature type="transmembrane region" description="Helical" evidence="7">
    <location>
        <begin position="112"/>
        <end position="132"/>
    </location>
</feature>
<organism evidence="8 9">
    <name type="scientific">Bimuria novae-zelandiae CBS 107.79</name>
    <dbReference type="NCBI Taxonomy" id="1447943"/>
    <lineage>
        <taxon>Eukaryota</taxon>
        <taxon>Fungi</taxon>
        <taxon>Dikarya</taxon>
        <taxon>Ascomycota</taxon>
        <taxon>Pezizomycotina</taxon>
        <taxon>Dothideomycetes</taxon>
        <taxon>Pleosporomycetidae</taxon>
        <taxon>Pleosporales</taxon>
        <taxon>Massarineae</taxon>
        <taxon>Didymosphaeriaceae</taxon>
        <taxon>Bimuria</taxon>
    </lineage>
</organism>
<protein>
    <submittedName>
        <fullName evidence="8">MFS general substrate transporter</fullName>
    </submittedName>
</protein>
<evidence type="ECO:0000256" key="6">
    <source>
        <dbReference type="SAM" id="MobiDB-lite"/>
    </source>
</evidence>
<evidence type="ECO:0000256" key="7">
    <source>
        <dbReference type="SAM" id="Phobius"/>
    </source>
</evidence>
<dbReference type="EMBL" id="ML976698">
    <property type="protein sequence ID" value="KAF1970815.1"/>
    <property type="molecule type" value="Genomic_DNA"/>
</dbReference>
<gene>
    <name evidence="8" type="ORF">BU23DRAFT_472744</name>
</gene>
<evidence type="ECO:0000256" key="4">
    <source>
        <dbReference type="ARBA" id="ARBA00022989"/>
    </source>
</evidence>
<feature type="transmembrane region" description="Helical" evidence="7">
    <location>
        <begin position="493"/>
        <end position="514"/>
    </location>
</feature>
<feature type="transmembrane region" description="Helical" evidence="7">
    <location>
        <begin position="344"/>
        <end position="365"/>
    </location>
</feature>
<feature type="transmembrane region" description="Helical" evidence="7">
    <location>
        <begin position="304"/>
        <end position="324"/>
    </location>
</feature>
<dbReference type="Proteomes" id="UP000800036">
    <property type="component" value="Unassembled WGS sequence"/>
</dbReference>
<feature type="transmembrane region" description="Helical" evidence="7">
    <location>
        <begin position="199"/>
        <end position="217"/>
    </location>
</feature>
<accession>A0A6A5V156</accession>
<feature type="compositionally biased region" description="Basic and acidic residues" evidence="6">
    <location>
        <begin position="523"/>
        <end position="533"/>
    </location>
</feature>
<name>A0A6A5V156_9PLEO</name>
<evidence type="ECO:0000256" key="2">
    <source>
        <dbReference type="ARBA" id="ARBA00005982"/>
    </source>
</evidence>
<dbReference type="PANTHER" id="PTHR11654">
    <property type="entry name" value="OLIGOPEPTIDE TRANSPORTER-RELATED"/>
    <property type="match status" value="1"/>
</dbReference>